<name>A0A163ISP7_ABSGL</name>
<proteinExistence type="predicted"/>
<keyword evidence="2" id="KW-1185">Reference proteome</keyword>
<dbReference type="EMBL" id="LT550157">
    <property type="protein sequence ID" value="SAL95122.1"/>
    <property type="molecule type" value="Genomic_DNA"/>
</dbReference>
<sequence length="111" mass="12851">MADARNKKLKEEAAQGYCLKEVQVFSSDVKDAHWKCPFCEKYTMVLPSKQDAHDAWRQAKAIMDTHMNAHRSVLLHLAPLKTLQKYEKRVTEGSRRARIWVSGSMNDRGIY</sequence>
<dbReference type="InParanoid" id="A0A163ISP7"/>
<dbReference type="OrthoDB" id="2264649at2759"/>
<gene>
    <name evidence="1" type="primary">ABSGL_00422.1 scaffold 522</name>
</gene>
<dbReference type="AlphaFoldDB" id="A0A163ISP7"/>
<dbReference type="OMA" id="QCPFCDP"/>
<organism evidence="1">
    <name type="scientific">Absidia glauca</name>
    <name type="common">Pin mould</name>
    <dbReference type="NCBI Taxonomy" id="4829"/>
    <lineage>
        <taxon>Eukaryota</taxon>
        <taxon>Fungi</taxon>
        <taxon>Fungi incertae sedis</taxon>
        <taxon>Mucoromycota</taxon>
        <taxon>Mucoromycotina</taxon>
        <taxon>Mucoromycetes</taxon>
        <taxon>Mucorales</taxon>
        <taxon>Cunninghamellaceae</taxon>
        <taxon>Absidia</taxon>
    </lineage>
</organism>
<evidence type="ECO:0000313" key="1">
    <source>
        <dbReference type="EMBL" id="SAL95122.1"/>
    </source>
</evidence>
<evidence type="ECO:0000313" key="2">
    <source>
        <dbReference type="Proteomes" id="UP000078561"/>
    </source>
</evidence>
<reference evidence="1" key="1">
    <citation type="submission" date="2016-04" db="EMBL/GenBank/DDBJ databases">
        <authorList>
            <person name="Evans L.H."/>
            <person name="Alamgir A."/>
            <person name="Owens N."/>
            <person name="Weber N.D."/>
            <person name="Virtaneva K."/>
            <person name="Barbian K."/>
            <person name="Babar A."/>
            <person name="Rosenke K."/>
        </authorList>
    </citation>
    <scope>NUCLEOTIDE SEQUENCE [LARGE SCALE GENOMIC DNA]</scope>
    <source>
        <strain evidence="1">CBS 101.48</strain>
    </source>
</reference>
<dbReference type="Proteomes" id="UP000078561">
    <property type="component" value="Unassembled WGS sequence"/>
</dbReference>
<protein>
    <submittedName>
        <fullName evidence="1">Uncharacterized protein</fullName>
    </submittedName>
</protein>
<accession>A0A163ISP7</accession>